<gene>
    <name evidence="4" type="ORF">H8L32_14005</name>
</gene>
<accession>A0ABR6ZRX3</accession>
<feature type="chain" id="PRO_5046696972" description="DUF4124 domain-containing protein" evidence="2">
    <location>
        <begin position="20"/>
        <end position="70"/>
    </location>
</feature>
<organism evidence="4 5">
    <name type="scientific">Undibacterium hunanense</name>
    <dbReference type="NCBI Taxonomy" id="2762292"/>
    <lineage>
        <taxon>Bacteria</taxon>
        <taxon>Pseudomonadati</taxon>
        <taxon>Pseudomonadota</taxon>
        <taxon>Betaproteobacteria</taxon>
        <taxon>Burkholderiales</taxon>
        <taxon>Oxalobacteraceae</taxon>
        <taxon>Undibacterium</taxon>
    </lineage>
</organism>
<comment type="caution">
    <text evidence="4">The sequence shown here is derived from an EMBL/GenBank/DDBJ whole genome shotgun (WGS) entry which is preliminary data.</text>
</comment>
<keyword evidence="5" id="KW-1185">Reference proteome</keyword>
<name>A0ABR6ZRX3_9BURK</name>
<dbReference type="Proteomes" id="UP000650424">
    <property type="component" value="Unassembled WGS sequence"/>
</dbReference>
<feature type="signal peptide" evidence="2">
    <location>
        <begin position="1"/>
        <end position="19"/>
    </location>
</feature>
<proteinExistence type="predicted"/>
<evidence type="ECO:0000256" key="1">
    <source>
        <dbReference type="SAM" id="MobiDB-lite"/>
    </source>
</evidence>
<dbReference type="EMBL" id="JACOGF010000006">
    <property type="protein sequence ID" value="MBC3918603.1"/>
    <property type="molecule type" value="Genomic_DNA"/>
</dbReference>
<reference evidence="4 5" key="1">
    <citation type="submission" date="2020-08" db="EMBL/GenBank/DDBJ databases">
        <title>Novel species isolated from subtropical streams in China.</title>
        <authorList>
            <person name="Lu H."/>
        </authorList>
    </citation>
    <scope>NUCLEOTIDE SEQUENCE [LARGE SCALE GENOMIC DNA]</scope>
    <source>
        <strain evidence="4 5">CY18W</strain>
    </source>
</reference>
<protein>
    <recommendedName>
        <fullName evidence="3">DUF4124 domain-containing protein</fullName>
    </recommendedName>
</protein>
<dbReference type="Pfam" id="PF13511">
    <property type="entry name" value="DUF4124"/>
    <property type="match status" value="1"/>
</dbReference>
<evidence type="ECO:0000313" key="4">
    <source>
        <dbReference type="EMBL" id="MBC3918603.1"/>
    </source>
</evidence>
<evidence type="ECO:0000259" key="3">
    <source>
        <dbReference type="Pfam" id="PF13511"/>
    </source>
</evidence>
<keyword evidence="2" id="KW-0732">Signal</keyword>
<sequence>MKKLSLVLLLLAFPLASFAQTAVFRCEVDGKLVWSDQPCKKKGKAVTVKRLPSGTPGGNSASTPKNPPPK</sequence>
<feature type="region of interest" description="Disordered" evidence="1">
    <location>
        <begin position="45"/>
        <end position="70"/>
    </location>
</feature>
<feature type="domain" description="DUF4124" evidence="3">
    <location>
        <begin position="9"/>
        <end position="55"/>
    </location>
</feature>
<evidence type="ECO:0000256" key="2">
    <source>
        <dbReference type="SAM" id="SignalP"/>
    </source>
</evidence>
<dbReference type="RefSeq" id="WP_186947853.1">
    <property type="nucleotide sequence ID" value="NZ_JACOGF010000006.1"/>
</dbReference>
<evidence type="ECO:0000313" key="5">
    <source>
        <dbReference type="Proteomes" id="UP000650424"/>
    </source>
</evidence>
<dbReference type="InterPro" id="IPR025392">
    <property type="entry name" value="DUF4124"/>
</dbReference>